<keyword evidence="2" id="KW-0812">Transmembrane</keyword>
<evidence type="ECO:0008006" key="7">
    <source>
        <dbReference type="Google" id="ProtNLM"/>
    </source>
</evidence>
<keyword evidence="3" id="KW-1133">Transmembrane helix</keyword>
<dbReference type="AlphaFoldDB" id="A0A2T4JFA5"/>
<comment type="caution">
    <text evidence="5">The sequence shown here is derived from an EMBL/GenBank/DDBJ whole genome shotgun (WGS) entry which is preliminary data.</text>
</comment>
<dbReference type="Pfam" id="PF09731">
    <property type="entry name" value="Mitofilin"/>
    <property type="match status" value="1"/>
</dbReference>
<name>A0A2T4JFA5_FUSBL</name>
<proteinExistence type="predicted"/>
<gene>
    <name evidence="5" type="ORF">C5F44_01625</name>
</gene>
<dbReference type="GO" id="GO:0016020">
    <property type="term" value="C:membrane"/>
    <property type="evidence" value="ECO:0007669"/>
    <property type="project" value="UniProtKB-SubCell"/>
</dbReference>
<evidence type="ECO:0000256" key="2">
    <source>
        <dbReference type="ARBA" id="ARBA00022692"/>
    </source>
</evidence>
<evidence type="ECO:0000313" key="5">
    <source>
        <dbReference type="EMBL" id="PTE16576.1"/>
    </source>
</evidence>
<protein>
    <recommendedName>
        <fullName evidence="7">Mitochondrial inner membrane protein</fullName>
    </recommendedName>
</protein>
<comment type="subcellular location">
    <subcellularLocation>
        <location evidence="1">Membrane</location>
    </subcellularLocation>
</comment>
<keyword evidence="4" id="KW-0472">Membrane</keyword>
<reference evidence="5 6" key="1">
    <citation type="submission" date="2018-03" db="EMBL/GenBank/DDBJ databases">
        <title>Rhodobacter blasticus.</title>
        <authorList>
            <person name="Meyer T.E."/>
            <person name="Miller S."/>
            <person name="Lodha T."/>
            <person name="Gandham S."/>
            <person name="Chintalapati S."/>
            <person name="Chintalapati V.R."/>
        </authorList>
    </citation>
    <scope>NUCLEOTIDE SEQUENCE [LARGE SCALE GENOMIC DNA]</scope>
    <source>
        <strain evidence="5 6">DSM 2131</strain>
    </source>
</reference>
<keyword evidence="6" id="KW-1185">Reference proteome</keyword>
<organism evidence="5 6">
    <name type="scientific">Fuscovulum blasticum DSM 2131</name>
    <dbReference type="NCBI Taxonomy" id="1188250"/>
    <lineage>
        <taxon>Bacteria</taxon>
        <taxon>Pseudomonadati</taxon>
        <taxon>Pseudomonadota</taxon>
        <taxon>Alphaproteobacteria</taxon>
        <taxon>Rhodobacterales</taxon>
        <taxon>Paracoccaceae</taxon>
        <taxon>Pseudogemmobacter</taxon>
    </lineage>
</organism>
<evidence type="ECO:0000256" key="4">
    <source>
        <dbReference type="ARBA" id="ARBA00023136"/>
    </source>
</evidence>
<evidence type="ECO:0000256" key="3">
    <source>
        <dbReference type="ARBA" id="ARBA00022989"/>
    </source>
</evidence>
<accession>A0A2T4JFA5</accession>
<dbReference type="Proteomes" id="UP000241362">
    <property type="component" value="Unassembled WGS sequence"/>
</dbReference>
<dbReference type="EMBL" id="PZKE01000001">
    <property type="protein sequence ID" value="PTE16576.1"/>
    <property type="molecule type" value="Genomic_DNA"/>
</dbReference>
<dbReference type="InterPro" id="IPR019133">
    <property type="entry name" value="MIC60"/>
</dbReference>
<dbReference type="RefSeq" id="WP_107671737.1">
    <property type="nucleotide sequence ID" value="NZ_PZKE01000001.1"/>
</dbReference>
<evidence type="ECO:0000313" key="6">
    <source>
        <dbReference type="Proteomes" id="UP000241362"/>
    </source>
</evidence>
<evidence type="ECO:0000256" key="1">
    <source>
        <dbReference type="ARBA" id="ARBA00004370"/>
    </source>
</evidence>
<sequence length="336" mass="34299">MGGALAAGIGFGLSHFDVLKLRPAADDGAIKAQLDKLAADMGALRTDLTDRTGTLDSAISAARTEASTATAALESRVSATAETATALPDQLAVLAKRVAALETALAAAGQASDGSVSQASIASLTAALETMKAEVAALKARPSETADPEALRQLAKEELAAWEAANSERIRAEQAAAEQAAAQATALSSLRQAAESGVPYARELAALEQVQVPEIVSKYAETGLPTVASLTEGFADPARAALEASLRAQAGAGLGDRLWSFLRVQTGARSLTPREGSDPDAVLSRAEGALRQGKVADALTELAALPPEGQAAMADWMALARDHLAATDALTTLKLP</sequence>